<evidence type="ECO:0000313" key="2">
    <source>
        <dbReference type="Proteomes" id="UP000601435"/>
    </source>
</evidence>
<gene>
    <name evidence="1" type="ORF">SNEC2469_LOCUS18182</name>
</gene>
<dbReference type="EMBL" id="CAJNJA010030442">
    <property type="protein sequence ID" value="CAE7643405.1"/>
    <property type="molecule type" value="Genomic_DNA"/>
</dbReference>
<evidence type="ECO:0000313" key="1">
    <source>
        <dbReference type="EMBL" id="CAE7643405.1"/>
    </source>
</evidence>
<organism evidence="1 2">
    <name type="scientific">Symbiodinium necroappetens</name>
    <dbReference type="NCBI Taxonomy" id="1628268"/>
    <lineage>
        <taxon>Eukaryota</taxon>
        <taxon>Sar</taxon>
        <taxon>Alveolata</taxon>
        <taxon>Dinophyceae</taxon>
        <taxon>Suessiales</taxon>
        <taxon>Symbiodiniaceae</taxon>
        <taxon>Symbiodinium</taxon>
    </lineage>
</organism>
<accession>A0A812VUJ7</accession>
<keyword evidence="2" id="KW-1185">Reference proteome</keyword>
<feature type="non-terminal residue" evidence="1">
    <location>
        <position position="273"/>
    </location>
</feature>
<reference evidence="1" key="1">
    <citation type="submission" date="2021-02" db="EMBL/GenBank/DDBJ databases">
        <authorList>
            <person name="Dougan E. K."/>
            <person name="Rhodes N."/>
            <person name="Thang M."/>
            <person name="Chan C."/>
        </authorList>
    </citation>
    <scope>NUCLEOTIDE SEQUENCE</scope>
</reference>
<dbReference type="Proteomes" id="UP000601435">
    <property type="component" value="Unassembled WGS sequence"/>
</dbReference>
<dbReference type="OrthoDB" id="10395089at2759"/>
<dbReference type="AlphaFoldDB" id="A0A812VUJ7"/>
<comment type="caution">
    <text evidence="1">The sequence shown here is derived from an EMBL/GenBank/DDBJ whole genome shotgun (WGS) entry which is preliminary data.</text>
</comment>
<protein>
    <submittedName>
        <fullName evidence="1">Uncharacterized protein</fullName>
    </submittedName>
</protein>
<sequence length="273" mass="31948">PLAGILQETVKRWRQLYNVRLEQEAFEPEAKKVSEDVLVKMKEQMENLDVTAKTIMDDWKTWRKDRLEIKQWRYKSGGGGSFVYYYQERFKEHVKERHMQQMFIEEFVPMISTYPYIRRLIPGEETSKLIPDPLPVFIQLPTLSGWLTGNDQMDLKQDRRQKWVYASKKTRDHGPIHSIAGRRGDNIDQLNFVGRGFVPLPEHNTGGEEMPEKYFQGKICGLDVGYWKDWMHRFTVFNVKNASDSWKLGFFKGLGFRVPLTGSCCKVSTGIQG</sequence>
<name>A0A812VUJ7_9DINO</name>
<proteinExistence type="predicted"/>